<dbReference type="PANTHER" id="PTHR12603">
    <property type="entry name" value="CCR4-NOT TRANSCRIPTION COMPLEX RELATED"/>
    <property type="match status" value="1"/>
</dbReference>
<dbReference type="Gene3D" id="1.10.600.10">
    <property type="entry name" value="Farnesyl Diphosphate Synthase"/>
    <property type="match status" value="1"/>
</dbReference>
<protein>
    <submittedName>
        <fullName evidence="1">Nucleotide-binding, alpha-beta plait</fullName>
    </submittedName>
</protein>
<dbReference type="OrthoDB" id="1923159at2759"/>
<proteinExistence type="predicted"/>
<dbReference type="AlphaFoldDB" id="A0A2U1P902"/>
<comment type="caution">
    <text evidence="1">The sequence shown here is derived from an EMBL/GenBank/DDBJ whole genome shotgun (WGS) entry which is preliminary data.</text>
</comment>
<dbReference type="PANTHER" id="PTHR12603:SF36">
    <property type="entry name" value="RNA BINDING (RRM_RBD_RNP MOTIFS) FAMILY PROTEIN"/>
    <property type="match status" value="1"/>
</dbReference>
<gene>
    <name evidence="1" type="ORF">CTI12_AA171690</name>
</gene>
<dbReference type="Proteomes" id="UP000245207">
    <property type="component" value="Unassembled WGS sequence"/>
</dbReference>
<dbReference type="STRING" id="35608.A0A2U1P902"/>
<reference evidence="1 2" key="1">
    <citation type="journal article" date="2018" name="Mol. Plant">
        <title>The genome of Artemisia annua provides insight into the evolution of Asteraceae family and artemisinin biosynthesis.</title>
        <authorList>
            <person name="Shen Q."/>
            <person name="Zhang L."/>
            <person name="Liao Z."/>
            <person name="Wang S."/>
            <person name="Yan T."/>
            <person name="Shi P."/>
            <person name="Liu M."/>
            <person name="Fu X."/>
            <person name="Pan Q."/>
            <person name="Wang Y."/>
            <person name="Lv Z."/>
            <person name="Lu X."/>
            <person name="Zhang F."/>
            <person name="Jiang W."/>
            <person name="Ma Y."/>
            <person name="Chen M."/>
            <person name="Hao X."/>
            <person name="Li L."/>
            <person name="Tang Y."/>
            <person name="Lv G."/>
            <person name="Zhou Y."/>
            <person name="Sun X."/>
            <person name="Brodelius P.E."/>
            <person name="Rose J.K.C."/>
            <person name="Tang K."/>
        </authorList>
    </citation>
    <scope>NUCLEOTIDE SEQUENCE [LARGE SCALE GENOMIC DNA]</scope>
    <source>
        <strain evidence="2">cv. Huhao1</strain>
        <tissue evidence="1">Leaf</tissue>
    </source>
</reference>
<keyword evidence="2" id="KW-1185">Reference proteome</keyword>
<dbReference type="GO" id="GO:0004842">
    <property type="term" value="F:ubiquitin-protein transferase activity"/>
    <property type="evidence" value="ECO:0007669"/>
    <property type="project" value="InterPro"/>
</dbReference>
<dbReference type="EMBL" id="PKPP01001495">
    <property type="protein sequence ID" value="PWA82228.1"/>
    <property type="molecule type" value="Genomic_DNA"/>
</dbReference>
<organism evidence="1 2">
    <name type="scientific">Artemisia annua</name>
    <name type="common">Sweet wormwood</name>
    <dbReference type="NCBI Taxonomy" id="35608"/>
    <lineage>
        <taxon>Eukaryota</taxon>
        <taxon>Viridiplantae</taxon>
        <taxon>Streptophyta</taxon>
        <taxon>Embryophyta</taxon>
        <taxon>Tracheophyta</taxon>
        <taxon>Spermatophyta</taxon>
        <taxon>Magnoliopsida</taxon>
        <taxon>eudicotyledons</taxon>
        <taxon>Gunneridae</taxon>
        <taxon>Pentapetalae</taxon>
        <taxon>asterids</taxon>
        <taxon>campanulids</taxon>
        <taxon>Asterales</taxon>
        <taxon>Asteraceae</taxon>
        <taxon>Asteroideae</taxon>
        <taxon>Anthemideae</taxon>
        <taxon>Artemisiinae</taxon>
        <taxon>Artemisia</taxon>
    </lineage>
</organism>
<evidence type="ECO:0000313" key="2">
    <source>
        <dbReference type="Proteomes" id="UP000245207"/>
    </source>
</evidence>
<dbReference type="InterPro" id="IPR039780">
    <property type="entry name" value="Mot2"/>
</dbReference>
<sequence>MVTNALIHIEYCLKYMCQLKDPAIFRFCAIPQEAVVDLWPLILLRVVPIILVTLFDDATGLCGAATLKGKDTKRSMEDSSSYTSFSLLGSDPNLLDIGHQLVNEVPLQRNSSHGHQMLDTFSLLRKTNQAPPHVYNSSISDLEFMDPAILAIGGRVPNGLSSPRLDMTSKFPSHHTSFKNENRLRLLMQRSLHTTKPDIYRARRSFSLSPKNRFL</sequence>
<dbReference type="GO" id="GO:0030014">
    <property type="term" value="C:CCR4-NOT complex"/>
    <property type="evidence" value="ECO:0007669"/>
    <property type="project" value="InterPro"/>
</dbReference>
<evidence type="ECO:0000313" key="1">
    <source>
        <dbReference type="EMBL" id="PWA82228.1"/>
    </source>
</evidence>
<dbReference type="GO" id="GO:0016567">
    <property type="term" value="P:protein ubiquitination"/>
    <property type="evidence" value="ECO:0007669"/>
    <property type="project" value="TreeGrafter"/>
</dbReference>
<accession>A0A2U1P902</accession>
<dbReference type="InterPro" id="IPR008949">
    <property type="entry name" value="Isoprenoid_synthase_dom_sf"/>
</dbReference>
<name>A0A2U1P902_ARTAN</name>